<feature type="compositionally biased region" description="Low complexity" evidence="5">
    <location>
        <begin position="119"/>
        <end position="144"/>
    </location>
</feature>
<dbReference type="Proteomes" id="UP000590412">
    <property type="component" value="Unassembled WGS sequence"/>
</dbReference>
<comment type="caution">
    <text evidence="7">The sequence shown here is derived from an EMBL/GenBank/DDBJ whole genome shotgun (WGS) entry which is preliminary data.</text>
</comment>
<dbReference type="OrthoDB" id="661148at2759"/>
<dbReference type="Pfam" id="PF00569">
    <property type="entry name" value="ZZ"/>
    <property type="match status" value="1"/>
</dbReference>
<keyword evidence="1" id="KW-0479">Metal-binding</keyword>
<feature type="region of interest" description="Disordered" evidence="5">
    <location>
        <begin position="413"/>
        <end position="439"/>
    </location>
</feature>
<accession>A0A8X7NHY5</accession>
<dbReference type="InterPro" id="IPR000433">
    <property type="entry name" value="Znf_ZZ"/>
</dbReference>
<dbReference type="InterPro" id="IPR043145">
    <property type="entry name" value="Znf_ZZ_sf"/>
</dbReference>
<protein>
    <submittedName>
        <fullName evidence="7">Zinc finger, ZZ type family protein</fullName>
    </submittedName>
</protein>
<sequence>MPKSDQMITIKINVLSGKKGEGEGDQASCFVEKTLHARKDDFLSINSKDALIQYINTKLPDLLPKEFNGLNFTRKSKKHKCFIPLDNEEDFKSLGRSLKVKNHVKLNVVVSPLGQEPLSSSTKTSPSSSIPTASTTTTTETTDPLSHHYPSIDFARLGDLLLEATLEQFKEFFVENKHKSTGSKTDATTQKVETEIAATAAVAAAKGAADASHSSQREIDPVEEADVVHTNIACDHCCPHDFIPLKGVRYCCLVCPNYDLCAECERRQQDEKLTYGTHSYSHPTVKVTVPDTFSRNIFNDKFNVNGVNSDCDRRNVFPNTRSDNIIYDIPLSSCSDANRVRLETLLQSKGFENFIDEVDSIISRSDKYSRLLRILDANGLSFPHEGAKHQYLESCVEDFLLKKAFAISANDALHVETNNDEEEDEEDEEEEEEEEEEEIKCDAIVTLSLGSTSTKSCIQLINKSEVSIEGGDFKVNLVDANAKEYSTTIKTADVKPGQVKFYKLDAVPQGFVFEDEATLVIEASNMIMTSRKIENNSFQMDFELKESPREDSAESESLSTAKDADRKRIDVNDSFNESMVDGGVHLIHAAYKIQSSVILNLELQNNSNTTFSCNDLRIEVYEEDVKVSESVINKPHGINPGCLTKSNIILKHPITRYPLCMDFYVEDKKRAFCVFAEGQHEADLMLWREGRDSASISSTKEEFELLDENATTRSESATQSSSFHSMVLPVLARESVDLSDYIDANSGSIVREDDHYEYEVFEDNDDGGDEVDSDFEILSLASTDSF</sequence>
<evidence type="ECO:0000256" key="2">
    <source>
        <dbReference type="ARBA" id="ARBA00022771"/>
    </source>
</evidence>
<dbReference type="SMART" id="SM00291">
    <property type="entry name" value="ZnF_ZZ"/>
    <property type="match status" value="1"/>
</dbReference>
<dbReference type="Gene3D" id="3.30.60.90">
    <property type="match status" value="1"/>
</dbReference>
<evidence type="ECO:0000313" key="7">
    <source>
        <dbReference type="EMBL" id="KAF6048910.1"/>
    </source>
</evidence>
<feature type="domain" description="ZZ-type" evidence="6">
    <location>
        <begin position="229"/>
        <end position="292"/>
    </location>
</feature>
<gene>
    <name evidence="7" type="ORF">FOB60_004293</name>
</gene>
<feature type="compositionally biased region" description="Acidic residues" evidence="5">
    <location>
        <begin position="418"/>
        <end position="439"/>
    </location>
</feature>
<dbReference type="AlphaFoldDB" id="A0A8X7NHY5"/>
<organism evidence="7 8">
    <name type="scientific">Candida parapsilosis</name>
    <name type="common">Yeast</name>
    <dbReference type="NCBI Taxonomy" id="5480"/>
    <lineage>
        <taxon>Eukaryota</taxon>
        <taxon>Fungi</taxon>
        <taxon>Dikarya</taxon>
        <taxon>Ascomycota</taxon>
        <taxon>Saccharomycotina</taxon>
        <taxon>Pichiomycetes</taxon>
        <taxon>Debaryomycetaceae</taxon>
        <taxon>Candida/Lodderomyces clade</taxon>
        <taxon>Candida</taxon>
    </lineage>
</organism>
<feature type="region of interest" description="Disordered" evidence="5">
    <location>
        <begin position="115"/>
        <end position="145"/>
    </location>
</feature>
<evidence type="ECO:0000256" key="1">
    <source>
        <dbReference type="ARBA" id="ARBA00022723"/>
    </source>
</evidence>
<name>A0A8X7NHY5_CANPA</name>
<evidence type="ECO:0000256" key="3">
    <source>
        <dbReference type="ARBA" id="ARBA00022833"/>
    </source>
</evidence>
<keyword evidence="3" id="KW-0862">Zinc</keyword>
<evidence type="ECO:0000259" key="6">
    <source>
        <dbReference type="PROSITE" id="PS50135"/>
    </source>
</evidence>
<evidence type="ECO:0000256" key="5">
    <source>
        <dbReference type="SAM" id="MobiDB-lite"/>
    </source>
</evidence>
<dbReference type="EMBL" id="JABWAB010000006">
    <property type="protein sequence ID" value="KAF6048910.1"/>
    <property type="molecule type" value="Genomic_DNA"/>
</dbReference>
<evidence type="ECO:0000256" key="4">
    <source>
        <dbReference type="PROSITE-ProRule" id="PRU00228"/>
    </source>
</evidence>
<dbReference type="PROSITE" id="PS50135">
    <property type="entry name" value="ZF_ZZ_2"/>
    <property type="match status" value="1"/>
</dbReference>
<dbReference type="CDD" id="cd02340">
    <property type="entry name" value="ZZ_NBR1_like"/>
    <property type="match status" value="1"/>
</dbReference>
<dbReference type="GO" id="GO:0008270">
    <property type="term" value="F:zinc ion binding"/>
    <property type="evidence" value="ECO:0007669"/>
    <property type="project" value="UniProtKB-KW"/>
</dbReference>
<dbReference type="SUPFAM" id="SSF57850">
    <property type="entry name" value="RING/U-box"/>
    <property type="match status" value="1"/>
</dbReference>
<proteinExistence type="predicted"/>
<reference evidence="7" key="1">
    <citation type="submission" date="2020-03" db="EMBL/GenBank/DDBJ databases">
        <title>FDA dAtabase for Regulatory Grade micrObial Sequences (FDA-ARGOS): Supporting development and validation of Infectious Disease Dx tests.</title>
        <authorList>
            <person name="Campos J."/>
            <person name="Goldberg B."/>
            <person name="Tallon L."/>
            <person name="Sadzewicz L."/>
            <person name="Vavikolanu K."/>
            <person name="Mehta A."/>
            <person name="Aluvathingal J."/>
            <person name="Nadendla S."/>
            <person name="Nandy P."/>
            <person name="Geyer C."/>
            <person name="Yan Y."/>
            <person name="Sichtig H."/>
        </authorList>
    </citation>
    <scope>NUCLEOTIDE SEQUENCE [LARGE SCALE GENOMIC DNA]</scope>
    <source>
        <strain evidence="7">FDAARGOS_652</strain>
    </source>
</reference>
<evidence type="ECO:0000313" key="8">
    <source>
        <dbReference type="Proteomes" id="UP000590412"/>
    </source>
</evidence>
<keyword evidence="2 4" id="KW-0863">Zinc-finger</keyword>